<dbReference type="EMBL" id="JARWBG010000004">
    <property type="protein sequence ID" value="MDH2388177.1"/>
    <property type="molecule type" value="Genomic_DNA"/>
</dbReference>
<protein>
    <submittedName>
        <fullName evidence="2">Uncharacterized protein</fullName>
    </submittedName>
</protein>
<evidence type="ECO:0000313" key="3">
    <source>
        <dbReference type="Proteomes" id="UP001223144"/>
    </source>
</evidence>
<name>A0ABT6HHD8_9ACTN</name>
<dbReference type="RefSeq" id="WP_279926490.1">
    <property type="nucleotide sequence ID" value="NZ_JARWBG010000004.1"/>
</dbReference>
<evidence type="ECO:0000313" key="2">
    <source>
        <dbReference type="EMBL" id="MDH2388177.1"/>
    </source>
</evidence>
<organism evidence="2 3">
    <name type="scientific">Streptomyces chengmaiensis</name>
    <dbReference type="NCBI Taxonomy" id="3040919"/>
    <lineage>
        <taxon>Bacteria</taxon>
        <taxon>Bacillati</taxon>
        <taxon>Actinomycetota</taxon>
        <taxon>Actinomycetes</taxon>
        <taxon>Kitasatosporales</taxon>
        <taxon>Streptomycetaceae</taxon>
        <taxon>Streptomyces</taxon>
    </lineage>
</organism>
<keyword evidence="3" id="KW-1185">Reference proteome</keyword>
<reference evidence="2 3" key="1">
    <citation type="submission" date="2023-04" db="EMBL/GenBank/DDBJ databases">
        <title>Streptomyces chengmaiensis sp. nov. isolated from the stem of mangrove plant in Hainan.</title>
        <authorList>
            <person name="Huang X."/>
            <person name="Zhou S."/>
            <person name="Chu X."/>
            <person name="Xie Y."/>
            <person name="Lin Y."/>
        </authorList>
    </citation>
    <scope>NUCLEOTIDE SEQUENCE [LARGE SCALE GENOMIC DNA]</scope>
    <source>
        <strain evidence="2 3">HNM0663</strain>
    </source>
</reference>
<comment type="caution">
    <text evidence="2">The sequence shown here is derived from an EMBL/GenBank/DDBJ whole genome shotgun (WGS) entry which is preliminary data.</text>
</comment>
<sequence length="124" mass="13477">MTHDAPARHHAFLGGPLRGEGVRLLPWPGPSGQPCYLQSDNDSGYLSRLADRTEESQLDAGAELVDLATEMLDDLRTLADRLSHALRDTLRVAVSRGDRLPRPAYQDAVHGDDDGPHLPAEAFG</sequence>
<feature type="region of interest" description="Disordered" evidence="1">
    <location>
        <begin position="96"/>
        <end position="124"/>
    </location>
</feature>
<accession>A0ABT6HHD8</accession>
<dbReference type="Proteomes" id="UP001223144">
    <property type="component" value="Unassembled WGS sequence"/>
</dbReference>
<proteinExistence type="predicted"/>
<evidence type="ECO:0000256" key="1">
    <source>
        <dbReference type="SAM" id="MobiDB-lite"/>
    </source>
</evidence>
<gene>
    <name evidence="2" type="ORF">QCN29_05105</name>
</gene>